<feature type="domain" description="HAT C-terminal dimerisation" evidence="1">
    <location>
        <begin position="339"/>
        <end position="418"/>
    </location>
</feature>
<proteinExistence type="predicted"/>
<evidence type="ECO:0000313" key="2">
    <source>
        <dbReference type="EMBL" id="KAA1073266.1"/>
    </source>
</evidence>
<evidence type="ECO:0000259" key="1">
    <source>
        <dbReference type="Pfam" id="PF05699"/>
    </source>
</evidence>
<dbReference type="SUPFAM" id="SSF53098">
    <property type="entry name" value="Ribonuclease H-like"/>
    <property type="match status" value="1"/>
</dbReference>
<dbReference type="Pfam" id="PF05699">
    <property type="entry name" value="Dimer_Tnp_hAT"/>
    <property type="match status" value="1"/>
</dbReference>
<protein>
    <recommendedName>
        <fullName evidence="1">HAT C-terminal dimerisation domain-containing protein</fullName>
    </recommendedName>
</protein>
<reference evidence="2 3" key="1">
    <citation type="submission" date="2019-05" db="EMBL/GenBank/DDBJ databases">
        <title>Emergence of the Ug99 lineage of the wheat stem rust pathogen through somatic hybridization.</title>
        <authorList>
            <person name="Li F."/>
            <person name="Upadhyaya N.M."/>
            <person name="Sperschneider J."/>
            <person name="Matny O."/>
            <person name="Nguyen-Phuc H."/>
            <person name="Mago R."/>
            <person name="Raley C."/>
            <person name="Miller M.E."/>
            <person name="Silverstein K.A.T."/>
            <person name="Henningsen E."/>
            <person name="Hirsch C.D."/>
            <person name="Visser B."/>
            <person name="Pretorius Z.A."/>
            <person name="Steffenson B.J."/>
            <person name="Schwessinger B."/>
            <person name="Dodds P.N."/>
            <person name="Figueroa M."/>
        </authorList>
    </citation>
    <scope>NUCLEOTIDE SEQUENCE [LARGE SCALE GENOMIC DNA]</scope>
    <source>
        <strain evidence="2">21-0</strain>
    </source>
</reference>
<dbReference type="InterPro" id="IPR008906">
    <property type="entry name" value="HATC_C_dom"/>
</dbReference>
<dbReference type="OrthoDB" id="2505635at2759"/>
<comment type="caution">
    <text evidence="2">The sequence shown here is derived from an EMBL/GenBank/DDBJ whole genome shotgun (WGS) entry which is preliminary data.</text>
</comment>
<evidence type="ECO:0000313" key="3">
    <source>
        <dbReference type="Proteomes" id="UP000324748"/>
    </source>
</evidence>
<dbReference type="GO" id="GO:0046983">
    <property type="term" value="F:protein dimerization activity"/>
    <property type="evidence" value="ECO:0007669"/>
    <property type="project" value="InterPro"/>
</dbReference>
<keyword evidence="3" id="KW-1185">Reference proteome</keyword>
<name>A0A5B0MAE3_PUCGR</name>
<dbReference type="InterPro" id="IPR012337">
    <property type="entry name" value="RNaseH-like_sf"/>
</dbReference>
<sequence>MARELDLQLPEFKSGSHILGCVAHVINLAAKIGIASLGEMDEENEGEEISMASVDDVESTRPSGTNRMNINLLVSAPDGAGINAQSILKRVHGLCSWVRLTPQCRQKFAIDVNSCQPELYAKKIRGLDIDVPTRWNTTYIMFQRAISLNKSCTHFCKQNAEASRFLLSPSKWTQARNIMKLLQPLSDATEMLCASKYPTLNKVLPIYMVLVKHLHLAREGLYDQDQLILPANQMISKFNQYLNNALKKPVYLCAMVLDPKFKLTFWNNHEDFIVENYNISVAEIEKIFLQEALKFEAKFTPKPQESAQPLATSPPLNNSIFATALYQPSPEIKGIQAEIALYLKEDIATQDIEVLPFWASRRKTYPKLALMARRYLSIPATSAASERVFSTGRRIVSWQRSSLKPSSIESLLCLKNWFQAFDGPF</sequence>
<accession>A0A5B0MAE3</accession>
<gene>
    <name evidence="2" type="ORF">PGT21_050096</name>
</gene>
<dbReference type="EMBL" id="VSWC01000158">
    <property type="protein sequence ID" value="KAA1073266.1"/>
    <property type="molecule type" value="Genomic_DNA"/>
</dbReference>
<dbReference type="AlphaFoldDB" id="A0A5B0MAE3"/>
<dbReference type="Proteomes" id="UP000324748">
    <property type="component" value="Unassembled WGS sequence"/>
</dbReference>
<dbReference type="PANTHER" id="PTHR23272">
    <property type="entry name" value="BED FINGER-RELATED"/>
    <property type="match status" value="1"/>
</dbReference>
<organism evidence="2 3">
    <name type="scientific">Puccinia graminis f. sp. tritici</name>
    <dbReference type="NCBI Taxonomy" id="56615"/>
    <lineage>
        <taxon>Eukaryota</taxon>
        <taxon>Fungi</taxon>
        <taxon>Dikarya</taxon>
        <taxon>Basidiomycota</taxon>
        <taxon>Pucciniomycotina</taxon>
        <taxon>Pucciniomycetes</taxon>
        <taxon>Pucciniales</taxon>
        <taxon>Pucciniaceae</taxon>
        <taxon>Puccinia</taxon>
    </lineage>
</organism>